<geneLocation type="plasmid" evidence="3">
    <name>pcba1112-02</name>
</geneLocation>
<dbReference type="SUPFAM" id="SSF55729">
    <property type="entry name" value="Acyl-CoA N-acyltransferases (Nat)"/>
    <property type="match status" value="1"/>
</dbReference>
<evidence type="ECO:0000313" key="2">
    <source>
        <dbReference type="EMBL" id="AXG12001.1"/>
    </source>
</evidence>
<dbReference type="InterPro" id="IPR016181">
    <property type="entry name" value="Acyl_CoA_acyltransferase"/>
</dbReference>
<dbReference type="KEGG" id="haq:DU484_19070"/>
<proteinExistence type="predicted"/>
<dbReference type="AlphaFoldDB" id="A0A345EIH9"/>
<evidence type="ECO:0000256" key="1">
    <source>
        <dbReference type="SAM" id="MobiDB-lite"/>
    </source>
</evidence>
<dbReference type="Gene3D" id="3.40.630.30">
    <property type="match status" value="1"/>
</dbReference>
<feature type="region of interest" description="Disordered" evidence="1">
    <location>
        <begin position="263"/>
        <end position="285"/>
    </location>
</feature>
<evidence type="ECO:0000313" key="3">
    <source>
        <dbReference type="Proteomes" id="UP000252985"/>
    </source>
</evidence>
<dbReference type="InterPro" id="IPR053780">
    <property type="entry name" value="Gp66-like"/>
</dbReference>
<protein>
    <submittedName>
        <fullName evidence="2">Uncharacterized protein</fullName>
    </submittedName>
</protein>
<keyword evidence="2" id="KW-0614">Plasmid</keyword>
<feature type="compositionally biased region" description="Low complexity" evidence="1">
    <location>
        <begin position="443"/>
        <end position="456"/>
    </location>
</feature>
<name>A0A345EIH9_9EURY</name>
<gene>
    <name evidence="2" type="ORF">DU484_19070</name>
</gene>
<organism evidence="2 3">
    <name type="scientific">Haloplanus rubicundus</name>
    <dbReference type="NCBI Taxonomy" id="1547898"/>
    <lineage>
        <taxon>Archaea</taxon>
        <taxon>Methanobacteriati</taxon>
        <taxon>Methanobacteriota</taxon>
        <taxon>Stenosarchaea group</taxon>
        <taxon>Halobacteria</taxon>
        <taxon>Halobacteriales</taxon>
        <taxon>Haloferacaceae</taxon>
        <taxon>Haloplanus</taxon>
    </lineage>
</organism>
<feature type="region of interest" description="Disordered" evidence="1">
    <location>
        <begin position="434"/>
        <end position="456"/>
    </location>
</feature>
<reference evidence="2 3" key="1">
    <citation type="submission" date="2018-07" db="EMBL/GenBank/DDBJ databases">
        <title>Genome sequences of Haloplanus sp. CBA1112.</title>
        <authorList>
            <person name="Kim Y.B."/>
            <person name="Roh S.W."/>
        </authorList>
    </citation>
    <scope>NUCLEOTIDE SEQUENCE [LARGE SCALE GENOMIC DNA]</scope>
    <source>
        <strain evidence="2 3">CBA1112</strain>
        <plasmid evidence="3">pcba1112-02</plasmid>
    </source>
</reference>
<sequence>MIRPLRAGDIIAFPYLNAIGRCTGDDSIGSFNWYVPPGGPLSIGRLPNQDETDAMIDSGEIVILETEFDSLAAYHAYRTYRDCDPRLVSPGGASSTGHLSLRAERGSRVRERVNGFLKHPDVAYQHDPVTTPFRIALTATYQDREVAMAVLGRPRGRHNADGRTVELYRFAAHPDRPANTGPWLLSRCCAWSRLEGYDRLLTYAGVQNNNVGTMYQAAGFELLGTTIADRSDWHSREGRAGGGRYRKWRYRYVLASHSIEARRPAGRVSPDQARLTDQNTPAGPACASARTLVQGELVQTREERLARRETTLITDARAFLDEYDCGESDDTAPLVACFAYRTPEDSLVAVLCLRDHSGEQNPRDNTEAVTLSTASVQTDALAYPVNVLRGLIADACEWARLHGYATVENYLTGNVATAAVEGIAGLEIDYDHLRDPSVEPSERASSSSSSPSVSSA</sequence>
<accession>A0A345EIH9</accession>
<dbReference type="NCBIfam" id="NF045478">
    <property type="entry name" value="XF1762_fam"/>
    <property type="match status" value="1"/>
</dbReference>
<dbReference type="EMBL" id="CP031149">
    <property type="protein sequence ID" value="AXG12001.1"/>
    <property type="molecule type" value="Genomic_DNA"/>
</dbReference>
<dbReference type="Proteomes" id="UP000252985">
    <property type="component" value="Plasmid pCBA1112-02"/>
</dbReference>